<keyword evidence="9" id="KW-0732">Signal</keyword>
<feature type="transmembrane region" description="Helical" evidence="8">
    <location>
        <begin position="170"/>
        <end position="191"/>
    </location>
</feature>
<keyword evidence="6 8" id="KW-0472">Membrane</keyword>
<feature type="compositionally biased region" description="Polar residues" evidence="7">
    <location>
        <begin position="281"/>
        <end position="292"/>
    </location>
</feature>
<gene>
    <name evidence="10" type="ORF">SKAU_G00067440</name>
</gene>
<dbReference type="Pfam" id="PF05934">
    <property type="entry name" value="MCLC"/>
    <property type="match status" value="1"/>
</dbReference>
<keyword evidence="4 8" id="KW-0812">Transmembrane</keyword>
<evidence type="ECO:0000256" key="2">
    <source>
        <dbReference type="ARBA" id="ARBA00005944"/>
    </source>
</evidence>
<dbReference type="PANTHER" id="PTHR34093">
    <property type="entry name" value="CHLORIDE CHANNEL CLIC-LIKE PROTEIN 1"/>
    <property type="match status" value="1"/>
</dbReference>
<organism evidence="10 11">
    <name type="scientific">Synaphobranchus kaupii</name>
    <name type="common">Kaup's arrowtooth eel</name>
    <dbReference type="NCBI Taxonomy" id="118154"/>
    <lineage>
        <taxon>Eukaryota</taxon>
        <taxon>Metazoa</taxon>
        <taxon>Chordata</taxon>
        <taxon>Craniata</taxon>
        <taxon>Vertebrata</taxon>
        <taxon>Euteleostomi</taxon>
        <taxon>Actinopterygii</taxon>
        <taxon>Neopterygii</taxon>
        <taxon>Teleostei</taxon>
        <taxon>Anguilliformes</taxon>
        <taxon>Synaphobranchidae</taxon>
        <taxon>Synaphobranchus</taxon>
    </lineage>
</organism>
<sequence length="292" mass="33162">MTPQLFQLIFLGCALASVRGQDDEWIDPYNMTHYDSTSKTMRKTPEEAKATDTEGTPSRDLDQNEISSPEISQCSKKLLSLQRAIEDIKHKASDLKQQPGFISARNSKLDQLLKNIQQLSMPNEDDFCHVPWQITYLEEVGRCISVGLLTIATHFTNLSDVLFQPDVTCWLVPVGWFVTILMLVCIAVKWWRRQPDHRDGHEQHQENDLQNDDREQKHQEGDRDNLDPEGRGQEPVPPAEDVGAEEVDGSTDSEPPGQQEPDASEDECCDENYSITKMPISETQPEMQHSAE</sequence>
<evidence type="ECO:0000313" key="10">
    <source>
        <dbReference type="EMBL" id="KAJ8376164.1"/>
    </source>
</evidence>
<dbReference type="GO" id="GO:0016020">
    <property type="term" value="C:membrane"/>
    <property type="evidence" value="ECO:0007669"/>
    <property type="project" value="UniProtKB-SubCell"/>
</dbReference>
<evidence type="ECO:0000256" key="6">
    <source>
        <dbReference type="ARBA" id="ARBA00023136"/>
    </source>
</evidence>
<evidence type="ECO:0000313" key="11">
    <source>
        <dbReference type="Proteomes" id="UP001152622"/>
    </source>
</evidence>
<comment type="caution">
    <text evidence="10">The sequence shown here is derived from an EMBL/GenBank/DDBJ whole genome shotgun (WGS) entry which is preliminary data.</text>
</comment>
<name>A0A9Q1G795_SYNKA</name>
<evidence type="ECO:0000256" key="8">
    <source>
        <dbReference type="SAM" id="Phobius"/>
    </source>
</evidence>
<feature type="region of interest" description="Disordered" evidence="7">
    <location>
        <begin position="198"/>
        <end position="292"/>
    </location>
</feature>
<evidence type="ECO:0000256" key="1">
    <source>
        <dbReference type="ARBA" id="ARBA00004141"/>
    </source>
</evidence>
<evidence type="ECO:0000256" key="3">
    <source>
        <dbReference type="ARBA" id="ARBA00015571"/>
    </source>
</evidence>
<dbReference type="PANTHER" id="PTHR34093:SF1">
    <property type="entry name" value="CHLORIDE CHANNEL CLIC-LIKE PROTEIN 1"/>
    <property type="match status" value="1"/>
</dbReference>
<dbReference type="OrthoDB" id="8946660at2759"/>
<feature type="compositionally biased region" description="Basic and acidic residues" evidence="7">
    <location>
        <begin position="198"/>
        <end position="232"/>
    </location>
</feature>
<evidence type="ECO:0000256" key="9">
    <source>
        <dbReference type="SAM" id="SignalP"/>
    </source>
</evidence>
<dbReference type="Proteomes" id="UP001152622">
    <property type="component" value="Chromosome 2"/>
</dbReference>
<comment type="subcellular location">
    <subcellularLocation>
        <location evidence="1">Membrane</location>
        <topology evidence="1">Multi-pass membrane protein</topology>
    </subcellularLocation>
</comment>
<keyword evidence="5 8" id="KW-1133">Transmembrane helix</keyword>
<dbReference type="InterPro" id="IPR009231">
    <property type="entry name" value="Chloride_chnl_CLIC-like"/>
</dbReference>
<feature type="chain" id="PRO_5040223998" description="Chloride channel CLIC-like protein 1" evidence="9">
    <location>
        <begin position="21"/>
        <end position="292"/>
    </location>
</feature>
<dbReference type="GO" id="GO:0005254">
    <property type="term" value="F:chloride channel activity"/>
    <property type="evidence" value="ECO:0007669"/>
    <property type="project" value="TreeGrafter"/>
</dbReference>
<proteinExistence type="inferred from homology"/>
<keyword evidence="11" id="KW-1185">Reference proteome</keyword>
<evidence type="ECO:0000256" key="4">
    <source>
        <dbReference type="ARBA" id="ARBA00022692"/>
    </source>
</evidence>
<comment type="similarity">
    <text evidence="2">Belongs to the chloride channel MCLC family.</text>
</comment>
<evidence type="ECO:0000256" key="7">
    <source>
        <dbReference type="SAM" id="MobiDB-lite"/>
    </source>
</evidence>
<feature type="compositionally biased region" description="Basic and acidic residues" evidence="7">
    <location>
        <begin position="43"/>
        <end position="62"/>
    </location>
</feature>
<dbReference type="EMBL" id="JAINUF010000002">
    <property type="protein sequence ID" value="KAJ8376164.1"/>
    <property type="molecule type" value="Genomic_DNA"/>
</dbReference>
<feature type="signal peptide" evidence="9">
    <location>
        <begin position="1"/>
        <end position="20"/>
    </location>
</feature>
<dbReference type="AlphaFoldDB" id="A0A9Q1G795"/>
<dbReference type="GO" id="GO:0005783">
    <property type="term" value="C:endoplasmic reticulum"/>
    <property type="evidence" value="ECO:0007669"/>
    <property type="project" value="TreeGrafter"/>
</dbReference>
<accession>A0A9Q1G795</accession>
<protein>
    <recommendedName>
        <fullName evidence="3">Chloride channel CLIC-like protein 1</fullName>
    </recommendedName>
</protein>
<feature type="compositionally biased region" description="Acidic residues" evidence="7">
    <location>
        <begin position="242"/>
        <end position="251"/>
    </location>
</feature>
<feature type="region of interest" description="Disordered" evidence="7">
    <location>
        <begin position="35"/>
        <end position="69"/>
    </location>
</feature>
<reference evidence="10" key="1">
    <citation type="journal article" date="2023" name="Science">
        <title>Genome structures resolve the early diversification of teleost fishes.</title>
        <authorList>
            <person name="Parey E."/>
            <person name="Louis A."/>
            <person name="Montfort J."/>
            <person name="Bouchez O."/>
            <person name="Roques C."/>
            <person name="Iampietro C."/>
            <person name="Lluch J."/>
            <person name="Castinel A."/>
            <person name="Donnadieu C."/>
            <person name="Desvignes T."/>
            <person name="Floi Bucao C."/>
            <person name="Jouanno E."/>
            <person name="Wen M."/>
            <person name="Mejri S."/>
            <person name="Dirks R."/>
            <person name="Jansen H."/>
            <person name="Henkel C."/>
            <person name="Chen W.J."/>
            <person name="Zahm M."/>
            <person name="Cabau C."/>
            <person name="Klopp C."/>
            <person name="Thompson A.W."/>
            <person name="Robinson-Rechavi M."/>
            <person name="Braasch I."/>
            <person name="Lecointre G."/>
            <person name="Bobe J."/>
            <person name="Postlethwait J.H."/>
            <person name="Berthelot C."/>
            <person name="Roest Crollius H."/>
            <person name="Guiguen Y."/>
        </authorList>
    </citation>
    <scope>NUCLEOTIDE SEQUENCE</scope>
    <source>
        <strain evidence="10">WJC10195</strain>
    </source>
</reference>
<evidence type="ECO:0000256" key="5">
    <source>
        <dbReference type="ARBA" id="ARBA00022989"/>
    </source>
</evidence>